<organism evidence="1 2">
    <name type="scientific">Babesia caballi</name>
    <dbReference type="NCBI Taxonomy" id="5871"/>
    <lineage>
        <taxon>Eukaryota</taxon>
        <taxon>Sar</taxon>
        <taxon>Alveolata</taxon>
        <taxon>Apicomplexa</taxon>
        <taxon>Aconoidasida</taxon>
        <taxon>Piroplasmida</taxon>
        <taxon>Babesiidae</taxon>
        <taxon>Babesia</taxon>
    </lineage>
</organism>
<reference evidence="1 2" key="1">
    <citation type="submission" date="2021-06" db="EMBL/GenBank/DDBJ databases">
        <title>Genome sequence of Babesia caballi.</title>
        <authorList>
            <person name="Yamagishi J."/>
            <person name="Kidaka T."/>
            <person name="Ochi A."/>
        </authorList>
    </citation>
    <scope>NUCLEOTIDE SEQUENCE [LARGE SCALE GENOMIC DNA]</scope>
    <source>
        <strain evidence="1">USDA-D6B2</strain>
    </source>
</reference>
<name>A0AAV4M4W9_BABCB</name>
<protein>
    <submittedName>
        <fullName evidence="1">Non-ribosomal peptide synthetase</fullName>
    </submittedName>
</protein>
<proteinExistence type="predicted"/>
<dbReference type="AlphaFoldDB" id="A0AAV4M4W9"/>
<dbReference type="EMBL" id="BPLF01000006">
    <property type="protein sequence ID" value="GIX66401.1"/>
    <property type="molecule type" value="Genomic_DNA"/>
</dbReference>
<accession>A0AAV4M4W9</accession>
<dbReference type="GeneID" id="94197882"/>
<dbReference type="RefSeq" id="XP_067718470.1">
    <property type="nucleotide sequence ID" value="XM_067862369.1"/>
</dbReference>
<evidence type="ECO:0000313" key="1">
    <source>
        <dbReference type="EMBL" id="GIX66401.1"/>
    </source>
</evidence>
<sequence length="203" mass="22926">MLIFEPSQCQLLGETLEPDVMHVVLFFFLQIRVGHVVQQVLPDGPAVADGEGHEPHRPPGWSLQGPHVVHVSGKKAVIRILSLVLDRPNRVETRDVAAGPEGVHHVFVAAGFRNEPRLGLSVVHRGVVDLCRAHPLVHRFVRPWRQDAHQPPWCHFVQIAPRRPRPDVLAQRLRQNHLVIPVDSVHQRGHQRNGSGRASCYRR</sequence>
<comment type="caution">
    <text evidence="1">The sequence shown here is derived from an EMBL/GenBank/DDBJ whole genome shotgun (WGS) entry which is preliminary data.</text>
</comment>
<keyword evidence="2" id="KW-1185">Reference proteome</keyword>
<evidence type="ECO:0000313" key="2">
    <source>
        <dbReference type="Proteomes" id="UP001497744"/>
    </source>
</evidence>
<gene>
    <name evidence="1" type="ORF">BcabD6B2_58370</name>
</gene>
<dbReference type="Proteomes" id="UP001497744">
    <property type="component" value="Unassembled WGS sequence"/>
</dbReference>